<accession>A0A7X0AXE5</accession>
<proteinExistence type="predicted"/>
<organism evidence="1 2">
    <name type="scientific">Nitrospirillum iridis</name>
    <dbReference type="NCBI Taxonomy" id="765888"/>
    <lineage>
        <taxon>Bacteria</taxon>
        <taxon>Pseudomonadati</taxon>
        <taxon>Pseudomonadota</taxon>
        <taxon>Alphaproteobacteria</taxon>
        <taxon>Rhodospirillales</taxon>
        <taxon>Azospirillaceae</taxon>
        <taxon>Nitrospirillum</taxon>
    </lineage>
</organism>
<dbReference type="InterPro" id="IPR017975">
    <property type="entry name" value="Tubulin_CS"/>
</dbReference>
<dbReference type="PROSITE" id="PS00227">
    <property type="entry name" value="TUBULIN"/>
    <property type="match status" value="1"/>
</dbReference>
<dbReference type="Gene3D" id="3.40.50.1440">
    <property type="entry name" value="Tubulin/FtsZ, GTPase domain"/>
    <property type="match status" value="1"/>
</dbReference>
<keyword evidence="2" id="KW-1185">Reference proteome</keyword>
<evidence type="ECO:0008006" key="3">
    <source>
        <dbReference type="Google" id="ProtNLM"/>
    </source>
</evidence>
<reference evidence="1 2" key="1">
    <citation type="submission" date="2020-08" db="EMBL/GenBank/DDBJ databases">
        <title>Genomic Encyclopedia of Type Strains, Phase IV (KMG-IV): sequencing the most valuable type-strain genomes for metagenomic binning, comparative biology and taxonomic classification.</title>
        <authorList>
            <person name="Goeker M."/>
        </authorList>
    </citation>
    <scope>NUCLEOTIDE SEQUENCE [LARGE SCALE GENOMIC DNA]</scope>
    <source>
        <strain evidence="1 2">DSM 22198</strain>
    </source>
</reference>
<evidence type="ECO:0000313" key="2">
    <source>
        <dbReference type="Proteomes" id="UP000539175"/>
    </source>
</evidence>
<dbReference type="EMBL" id="JACIIZ010000002">
    <property type="protein sequence ID" value="MBB6250416.1"/>
    <property type="molecule type" value="Genomic_DNA"/>
</dbReference>
<gene>
    <name evidence="1" type="ORF">FHS74_000957</name>
</gene>
<dbReference type="Proteomes" id="UP000539175">
    <property type="component" value="Unassembled WGS sequence"/>
</dbReference>
<dbReference type="GO" id="GO:0005525">
    <property type="term" value="F:GTP binding"/>
    <property type="evidence" value="ECO:0007669"/>
    <property type="project" value="InterPro"/>
</dbReference>
<evidence type="ECO:0000313" key="1">
    <source>
        <dbReference type="EMBL" id="MBB6250416.1"/>
    </source>
</evidence>
<dbReference type="SUPFAM" id="SSF52490">
    <property type="entry name" value="Tubulin nucleotide-binding domain-like"/>
    <property type="match status" value="1"/>
</dbReference>
<dbReference type="RefSeq" id="WP_184797937.1">
    <property type="nucleotide sequence ID" value="NZ_JACIIZ010000002.1"/>
</dbReference>
<comment type="caution">
    <text evidence="1">The sequence shown here is derived from an EMBL/GenBank/DDBJ whole genome shotgun (WGS) entry which is preliminary data.</text>
</comment>
<name>A0A7X0AXE5_9PROT</name>
<dbReference type="GO" id="GO:0007017">
    <property type="term" value="P:microtubule-based process"/>
    <property type="evidence" value="ECO:0007669"/>
    <property type="project" value="InterPro"/>
</dbReference>
<dbReference type="InterPro" id="IPR036525">
    <property type="entry name" value="Tubulin/FtsZ_GTPase_sf"/>
</dbReference>
<dbReference type="GO" id="GO:0005874">
    <property type="term" value="C:microtubule"/>
    <property type="evidence" value="ECO:0007669"/>
    <property type="project" value="InterPro"/>
</dbReference>
<dbReference type="InterPro" id="IPR025904">
    <property type="entry name" value="Tubulin-like"/>
</dbReference>
<sequence>MGHLVIGLGGTGGKVIRALRKQIYAEMRAESPKDVKVGYLYVDSSGEMMAQDDPSWKVLGYSVQLPLGAQLRILGEDLSARLANIDTYAGIKPWIGDRATWGEVLGSIVGAALGGQKRRLGRFLFACKIDQFRKQVQSAVKELQSTGVGEVTFHVVAGLAGGTGSGTIIDVLAQLRDLYDDSLRYRIIPYLLLPERHPNPNWDTGNYHSNGYVALLELNALSTTAYKPWDVTGVRGRLNLRDPFNGAYLFANENENGYQADVDRELPGVLADFLFQKIIIASQVGWRSLERMENAENGDGAPETAPGQKVGERSKRFLSFGIKRVAIPEEEIKEYLTLGFARQAIQQLRFNNWQEAVGFVDEARNVDYGAFVRQADVLARWLLTDEHLTLSVALLPQDDAGRKWKPITQEWDAVLPTFKSLVRERERSTWLDELAKLCQKRFDEDYRNLGVPTFYRTKLKAKKDMAREVRLQVERELFSDWRTGVRSAAEVGRVVEALLDFLRERQAGIDEALAKLGGAIAEWEARLAENSRAWAQMGFLSKSVFGKPDSLLDSHAIYLQELYVRRTRVEAWGFARQLIAEIVTEVTDLKGVIDTIASTMRDALKKVEAGIDQRLGGAAADDLRGHLIRFYDPALVQSVGRTLITDAAEQRTQTNKVRAALIERLGDNQTFTAFKERVDPATLTDTIETVCAQNAQVAHTNLVTNARDRILGVSIIDKLKERFGGDPQELKAFVSKLVTQAGCFLTINPLEVNKSAPGIPAGAQTLTAKYVVILPKAPEQAAFVDALKQAFRMAQPGDLEFIEAEGRQNEITMISIKNLFPARYVHVLPLLLERYEYRLAGNPGRARLELHTEGEGQDFPPLFVKTGDEVQKEAVPYLLLADATGLVHEGRTASGAPQLLLVTKDADGFDNEPIMLGAGLLEAPARIDLTTLGPLRDGVTAALAQPAFGGAEARAALQARILARLDEVKAATGGDPQEARYRAFVEGGKAAVRLLKGEAI</sequence>
<dbReference type="AlphaFoldDB" id="A0A7X0AXE5"/>
<dbReference type="Pfam" id="PF13809">
    <property type="entry name" value="Tubulin_2"/>
    <property type="match status" value="1"/>
</dbReference>
<protein>
    <recommendedName>
        <fullName evidence="3">Tubulin like</fullName>
    </recommendedName>
</protein>